<dbReference type="Proteomes" id="UP000317572">
    <property type="component" value="Chromosome"/>
</dbReference>
<accession>A0A515CVU4</accession>
<evidence type="ECO:0000313" key="4">
    <source>
        <dbReference type="Proteomes" id="UP000595237"/>
    </source>
</evidence>
<protein>
    <submittedName>
        <fullName evidence="1">Uncharacterized protein</fullName>
    </submittedName>
</protein>
<dbReference type="GeneID" id="29902477"/>
<dbReference type="Proteomes" id="UP000595237">
    <property type="component" value="Chromosome"/>
</dbReference>
<sequence>MNNRVINLLQIDSIMQNIHYHRITPFQETAMTHLNHNDAAQISALPLEGLVAVYSKKQTLI</sequence>
<keyword evidence="4" id="KW-1185">Reference proteome</keyword>
<dbReference type="RefSeq" id="WP_020826698.1">
    <property type="nucleotide sequence ID" value="NZ_CAMFKG010000001.1"/>
</dbReference>
<evidence type="ECO:0000313" key="3">
    <source>
        <dbReference type="Proteomes" id="UP000317572"/>
    </source>
</evidence>
<proteinExistence type="predicted"/>
<dbReference type="AlphaFoldDB" id="A0A515CVU4"/>
<dbReference type="EMBL" id="CP033893">
    <property type="protein sequence ID" value="QDL32288.1"/>
    <property type="molecule type" value="Genomic_DNA"/>
</dbReference>
<evidence type="ECO:0000313" key="2">
    <source>
        <dbReference type="EMBL" id="QQU53221.1"/>
    </source>
</evidence>
<organism evidence="1 3">
    <name type="scientific">Serratia liquefaciens</name>
    <dbReference type="NCBI Taxonomy" id="614"/>
    <lineage>
        <taxon>Bacteria</taxon>
        <taxon>Pseudomonadati</taxon>
        <taxon>Pseudomonadota</taxon>
        <taxon>Gammaproteobacteria</taxon>
        <taxon>Enterobacterales</taxon>
        <taxon>Yersiniaceae</taxon>
        <taxon>Serratia</taxon>
    </lineage>
</organism>
<dbReference type="EMBL" id="CP068148">
    <property type="protein sequence ID" value="QQU53221.1"/>
    <property type="molecule type" value="Genomic_DNA"/>
</dbReference>
<reference evidence="1 3" key="1">
    <citation type="submission" date="2018-11" db="EMBL/GenBank/DDBJ databases">
        <title>The first complete genome of Serratia liquefaciens isolated from metalophyte plant revel distinctness adaptive mechanisms in an extreme habitat.</title>
        <authorList>
            <person name="Caneschi W.L."/>
            <person name="Sanchez A.B."/>
            <person name="Felestrino E.B."/>
            <person name="Assis R.A.B."/>
            <person name="Lemes C.G.C."/>
            <person name="Cordeiro I.F."/>
            <person name="Fonseca N.P."/>
            <person name="Villa M."/>
            <person name="Vieira I.T."/>
            <person name="Moraes L.A."/>
            <person name="Kamino L.H.Y."/>
            <person name="do Carmo F."/>
            <person name="Garcia C.M."/>
            <person name="Almeida N.F."/>
            <person name="Silva R.S."/>
            <person name="Ferro J.A."/>
            <person name="Ferro M.I.T."/>
            <person name="Varani A.M."/>
            <person name="Ferreira R.M."/>
            <person name="dos Santos V.L."/>
            <person name="Silva U.C."/>
            <person name="Setubal J.C."/>
            <person name="Moreira L.M."/>
        </authorList>
    </citation>
    <scope>NUCLEOTIDE SEQUENCE [LARGE SCALE GENOMIC DNA]</scope>
    <source>
        <strain evidence="1 3">FG3</strain>
    </source>
</reference>
<dbReference type="STRING" id="614.XJ20_12440"/>
<gene>
    <name evidence="1" type="ORF">EGO53_10970</name>
    <name evidence="2" type="ORF">I6I38_12755</name>
</gene>
<name>A0A515CVU4_SERLI</name>
<reference evidence="2 4" key="2">
    <citation type="submission" date="2021-01" db="EMBL/GenBank/DDBJ databases">
        <title>FDA dAtabase for Regulatory Grade micrObial Sequences (FDA-ARGOS): Supporting development and validation of Infectious Disease Dx tests.</title>
        <authorList>
            <person name="Blissenbach B."/>
            <person name="Krut O."/>
            <person name="Tallon L."/>
            <person name="Sadzewicz L."/>
            <person name="Zhao X."/>
            <person name="Boylan J."/>
            <person name="Ott S."/>
            <person name="Bowen H."/>
            <person name="Vavikolanu K."/>
            <person name="Mehta A."/>
            <person name="Aluvathingal J."/>
            <person name="Nadendla S."/>
            <person name="Yan Y."/>
            <person name="Sichtig H."/>
        </authorList>
    </citation>
    <scope>NUCLEOTIDE SEQUENCE [LARGE SCALE GENOMIC DNA]</scope>
    <source>
        <strain evidence="2 4">FDAARGOS_1081</strain>
    </source>
</reference>
<evidence type="ECO:0000313" key="1">
    <source>
        <dbReference type="EMBL" id="QDL32288.1"/>
    </source>
</evidence>